<dbReference type="InterPro" id="IPR037004">
    <property type="entry name" value="Exonuc_VII_ssu_sf"/>
</dbReference>
<dbReference type="GO" id="GO:0006308">
    <property type="term" value="P:DNA catabolic process"/>
    <property type="evidence" value="ECO:0007669"/>
    <property type="project" value="InterPro"/>
</dbReference>
<dbReference type="Proteomes" id="UP001170288">
    <property type="component" value="Unassembled WGS sequence"/>
</dbReference>
<dbReference type="GO" id="GO:0008855">
    <property type="term" value="F:exodeoxyribonuclease VII activity"/>
    <property type="evidence" value="ECO:0007669"/>
    <property type="project" value="InterPro"/>
</dbReference>
<name>A0AAW7Q241_9BACT</name>
<organism evidence="1 2">
    <name type="scientific">Aliarcobacter butzleri</name>
    <dbReference type="NCBI Taxonomy" id="28197"/>
    <lineage>
        <taxon>Bacteria</taxon>
        <taxon>Pseudomonadati</taxon>
        <taxon>Campylobacterota</taxon>
        <taxon>Epsilonproteobacteria</taxon>
        <taxon>Campylobacterales</taxon>
        <taxon>Arcobacteraceae</taxon>
        <taxon>Aliarcobacter</taxon>
    </lineage>
</organism>
<dbReference type="GO" id="GO:0009318">
    <property type="term" value="C:exodeoxyribonuclease VII complex"/>
    <property type="evidence" value="ECO:0007669"/>
    <property type="project" value="InterPro"/>
</dbReference>
<dbReference type="Gene3D" id="1.10.287.1040">
    <property type="entry name" value="Exonuclease VII, small subunit"/>
    <property type="match status" value="1"/>
</dbReference>
<dbReference type="SUPFAM" id="SSF116842">
    <property type="entry name" value="XseB-like"/>
    <property type="match status" value="1"/>
</dbReference>
<sequence length="67" mass="8018">MENKYKNFDESMQSLREIENKLKSLGDSEDVRLEIVMNLREEALKHHKICNDVLKEIKETLKQNNEQ</sequence>
<proteinExistence type="predicted"/>
<reference evidence="1" key="2">
    <citation type="journal article" date="2023" name="Microorganisms">
        <title>Genomic Characterization of Arcobacter butzleri Strains Isolated from Various Sources in Lithuania.</title>
        <authorList>
            <person name="Uljanovas D."/>
            <person name="Golz G."/>
            <person name="Fleischmann S."/>
            <person name="Kudirkiene E."/>
            <person name="Kasetiene N."/>
            <person name="Grineviciene A."/>
            <person name="Tamuleviciene E."/>
            <person name="Aksomaitiene J."/>
            <person name="Alter T."/>
            <person name="Malakauskas M."/>
        </authorList>
    </citation>
    <scope>NUCLEOTIDE SEQUENCE</scope>
    <source>
        <strain evidence="1">RCM69</strain>
    </source>
</reference>
<dbReference type="RefSeq" id="WP_301372739.1">
    <property type="nucleotide sequence ID" value="NZ_JAPZCX010000033.1"/>
</dbReference>
<protein>
    <submittedName>
        <fullName evidence="1">Uncharacterized protein</fullName>
    </submittedName>
</protein>
<dbReference type="EMBL" id="JAPZCX010000033">
    <property type="protein sequence ID" value="MDN5071770.1"/>
    <property type="molecule type" value="Genomic_DNA"/>
</dbReference>
<gene>
    <name evidence="1" type="ORF">O8C76_12100</name>
</gene>
<comment type="caution">
    <text evidence="1">The sequence shown here is derived from an EMBL/GenBank/DDBJ whole genome shotgun (WGS) entry which is preliminary data.</text>
</comment>
<reference evidence="1" key="1">
    <citation type="submission" date="2022-12" db="EMBL/GenBank/DDBJ databases">
        <authorList>
            <person name="Uljanovas D."/>
        </authorList>
    </citation>
    <scope>NUCLEOTIDE SEQUENCE</scope>
    <source>
        <strain evidence="1">RCM69</strain>
    </source>
</reference>
<evidence type="ECO:0000313" key="1">
    <source>
        <dbReference type="EMBL" id="MDN5071770.1"/>
    </source>
</evidence>
<dbReference type="AlphaFoldDB" id="A0AAW7Q241"/>
<accession>A0AAW7Q241</accession>
<evidence type="ECO:0000313" key="2">
    <source>
        <dbReference type="Proteomes" id="UP001170288"/>
    </source>
</evidence>